<reference evidence="13 14" key="1">
    <citation type="journal article" date="2019" name="Emerg. Microbes Infect.">
        <title>Comprehensive subspecies identification of 175 nontuberculous mycobacteria species based on 7547 genomic profiles.</title>
        <authorList>
            <person name="Matsumoto Y."/>
            <person name="Kinjo T."/>
            <person name="Motooka D."/>
            <person name="Nabeya D."/>
            <person name="Jung N."/>
            <person name="Uechi K."/>
            <person name="Horii T."/>
            <person name="Iida T."/>
            <person name="Fujita J."/>
            <person name="Nakamura S."/>
        </authorList>
    </citation>
    <scope>NUCLEOTIDE SEQUENCE [LARGE SCALE GENOMIC DNA]</scope>
    <source>
        <strain evidence="13 14">JCM 30726</strain>
    </source>
</reference>
<protein>
    <submittedName>
        <fullName evidence="13">Uncharacterized protein</fullName>
    </submittedName>
</protein>
<comment type="caution">
    <text evidence="13">The sequence shown here is derived from an EMBL/GenBank/DDBJ whole genome shotgun (WGS) entry which is preliminary data.</text>
</comment>
<evidence type="ECO:0000259" key="11">
    <source>
        <dbReference type="PROSITE" id="PS51371"/>
    </source>
</evidence>
<proteinExistence type="predicted"/>
<name>A0A7I9Z4W8_9MYCO</name>
<organism evidence="13 14">
    <name type="scientific">Mycobacterium timonense</name>
    <dbReference type="NCBI Taxonomy" id="701043"/>
    <lineage>
        <taxon>Bacteria</taxon>
        <taxon>Bacillati</taxon>
        <taxon>Actinomycetota</taxon>
        <taxon>Actinomycetes</taxon>
        <taxon>Mycobacteriales</taxon>
        <taxon>Mycobacteriaceae</taxon>
        <taxon>Mycobacterium</taxon>
        <taxon>Mycobacterium avium complex (MAC)</taxon>
    </lineage>
</organism>
<feature type="region of interest" description="Disordered" evidence="9">
    <location>
        <begin position="337"/>
        <end position="388"/>
    </location>
</feature>
<comment type="subcellular location">
    <subcellularLocation>
        <location evidence="1">Cell membrane</location>
        <topology evidence="1">Multi-pass membrane protein</topology>
    </subcellularLocation>
</comment>
<keyword evidence="7" id="KW-0129">CBS domain</keyword>
<dbReference type="InterPro" id="IPR046342">
    <property type="entry name" value="CBS_dom_sf"/>
</dbReference>
<feature type="domain" description="CBS" evidence="11">
    <location>
        <begin position="677"/>
        <end position="733"/>
    </location>
</feature>
<evidence type="ECO:0000256" key="1">
    <source>
        <dbReference type="ARBA" id="ARBA00004651"/>
    </source>
</evidence>
<evidence type="ECO:0000256" key="3">
    <source>
        <dbReference type="ARBA" id="ARBA00022692"/>
    </source>
</evidence>
<dbReference type="SMART" id="SM00116">
    <property type="entry name" value="CBS"/>
    <property type="match status" value="3"/>
</dbReference>
<feature type="transmembrane region" description="Helical" evidence="10">
    <location>
        <begin position="59"/>
        <end position="80"/>
    </location>
</feature>
<keyword evidence="6 8" id="KW-0472">Membrane</keyword>
<feature type="domain" description="CBS" evidence="11">
    <location>
        <begin position="224"/>
        <end position="283"/>
    </location>
</feature>
<evidence type="ECO:0000259" key="12">
    <source>
        <dbReference type="PROSITE" id="PS51846"/>
    </source>
</evidence>
<gene>
    <name evidence="13" type="ORF">MTIM_18800</name>
</gene>
<evidence type="ECO:0000256" key="4">
    <source>
        <dbReference type="ARBA" id="ARBA00022737"/>
    </source>
</evidence>
<dbReference type="Gene3D" id="3.10.580.10">
    <property type="entry name" value="CBS-domain"/>
    <property type="match status" value="2"/>
</dbReference>
<evidence type="ECO:0000256" key="2">
    <source>
        <dbReference type="ARBA" id="ARBA00022475"/>
    </source>
</evidence>
<dbReference type="PROSITE" id="PS51371">
    <property type="entry name" value="CBS"/>
    <property type="match status" value="2"/>
</dbReference>
<accession>A0A7I9Z4W8</accession>
<dbReference type="EMBL" id="BLLA01000001">
    <property type="protein sequence ID" value="GFG96001.1"/>
    <property type="molecule type" value="Genomic_DNA"/>
</dbReference>
<feature type="transmembrane region" description="Helical" evidence="10">
    <location>
        <begin position="105"/>
        <end position="126"/>
    </location>
</feature>
<dbReference type="PANTHER" id="PTHR43099">
    <property type="entry name" value="UPF0053 PROTEIN YRKA"/>
    <property type="match status" value="1"/>
</dbReference>
<feature type="domain" description="CNNM transmembrane" evidence="12">
    <location>
        <begin position="387"/>
        <end position="590"/>
    </location>
</feature>
<dbReference type="AlphaFoldDB" id="A0A7I9Z4W8"/>
<evidence type="ECO:0000313" key="14">
    <source>
        <dbReference type="Proteomes" id="UP000465301"/>
    </source>
</evidence>
<dbReference type="CDD" id="cd04590">
    <property type="entry name" value="CBS_pair_CorC_HlyC_assoc"/>
    <property type="match status" value="2"/>
</dbReference>
<evidence type="ECO:0000256" key="8">
    <source>
        <dbReference type="PROSITE-ProRule" id="PRU01193"/>
    </source>
</evidence>
<dbReference type="Pfam" id="PF00571">
    <property type="entry name" value="CBS"/>
    <property type="match status" value="2"/>
</dbReference>
<keyword evidence="5 8" id="KW-1133">Transmembrane helix</keyword>
<evidence type="ECO:0000256" key="6">
    <source>
        <dbReference type="ARBA" id="ARBA00023136"/>
    </source>
</evidence>
<dbReference type="InterPro" id="IPR002550">
    <property type="entry name" value="CNNM"/>
</dbReference>
<dbReference type="GO" id="GO:0005886">
    <property type="term" value="C:plasma membrane"/>
    <property type="evidence" value="ECO:0007669"/>
    <property type="project" value="UniProtKB-SubCell"/>
</dbReference>
<dbReference type="Pfam" id="PF01595">
    <property type="entry name" value="CNNM"/>
    <property type="match status" value="2"/>
</dbReference>
<feature type="transmembrane region" description="Helical" evidence="10">
    <location>
        <begin position="393"/>
        <end position="416"/>
    </location>
</feature>
<feature type="transmembrane region" description="Helical" evidence="10">
    <location>
        <begin position="486"/>
        <end position="507"/>
    </location>
</feature>
<dbReference type="InterPro" id="IPR000644">
    <property type="entry name" value="CBS_dom"/>
</dbReference>
<dbReference type="PANTHER" id="PTHR43099:SF6">
    <property type="entry name" value="UPF0053 PROTEIN RV1842C"/>
    <property type="match status" value="1"/>
</dbReference>
<feature type="transmembrane region" description="Helical" evidence="10">
    <location>
        <begin position="138"/>
        <end position="157"/>
    </location>
</feature>
<dbReference type="InterPro" id="IPR044751">
    <property type="entry name" value="Ion_transp-like_CBS"/>
</dbReference>
<dbReference type="Proteomes" id="UP000465301">
    <property type="component" value="Unassembled WGS sequence"/>
</dbReference>
<evidence type="ECO:0000313" key="13">
    <source>
        <dbReference type="EMBL" id="GFG96001.1"/>
    </source>
</evidence>
<evidence type="ECO:0000256" key="9">
    <source>
        <dbReference type="SAM" id="MobiDB-lite"/>
    </source>
</evidence>
<evidence type="ECO:0000256" key="7">
    <source>
        <dbReference type="PROSITE-ProRule" id="PRU00703"/>
    </source>
</evidence>
<dbReference type="SUPFAM" id="SSF54631">
    <property type="entry name" value="CBS-domain pair"/>
    <property type="match status" value="2"/>
</dbReference>
<feature type="domain" description="CNNM transmembrane" evidence="12">
    <location>
        <begin position="2"/>
        <end position="205"/>
    </location>
</feature>
<dbReference type="InterPro" id="IPR051676">
    <property type="entry name" value="UPF0053_domain"/>
</dbReference>
<keyword evidence="2" id="KW-1003">Cell membrane</keyword>
<feature type="transmembrane region" description="Helical" evidence="10">
    <location>
        <begin position="6"/>
        <end position="26"/>
    </location>
</feature>
<keyword evidence="14" id="KW-1185">Reference proteome</keyword>
<keyword evidence="4" id="KW-0677">Repeat</keyword>
<evidence type="ECO:0000256" key="10">
    <source>
        <dbReference type="SAM" id="Phobius"/>
    </source>
</evidence>
<evidence type="ECO:0000256" key="5">
    <source>
        <dbReference type="ARBA" id="ARBA00022989"/>
    </source>
</evidence>
<keyword evidence="3 8" id="KW-0812">Transmembrane</keyword>
<feature type="compositionally biased region" description="Basic residues" evidence="9">
    <location>
        <begin position="366"/>
        <end position="382"/>
    </location>
</feature>
<dbReference type="Gene3D" id="3.90.1280.20">
    <property type="match status" value="1"/>
</dbReference>
<dbReference type="PROSITE" id="PS51846">
    <property type="entry name" value="CNNM"/>
    <property type="match status" value="2"/>
</dbReference>
<sequence length="734" mass="78066">MNVTVTVISIVAIAVLIFGNAVFVAAEFSLTTLDRSAVEANARGGGRRDRWIRRAHQRLSFQLSGAQLGISVTTLAAGYLTDPMVEDLPHPWLDALDIPDRVGDAIMAAVVLVIVTSVSMVFGELVPKYLAVARPLSTARAVVGAQVLFSLLLTPAIRLTNGAANWIVRRLGIEPAEELRSARSPQELLSLVRSSARSGALDAPTAALVRRSLQFGTLSAEELMTPRSKIVALQTDDTVAALVTAAAESGFSRFPIVDGDLDETVGIVHVKQVFAIPRADRARTLLTTVAQPVAVVPSTLDGDAVMAEIRANSLQTALVVDEYGGTAGMVTRDHDRKDRWATTSRPVKPADGRRRVVPPAPDGRPPHRRARAHRARWSRRQSRGGGTPMSDTMGVLLACLLIAVNAFFVGAEFSLISARRDRLEALAEQGKTAAVAVIRAGEQLPSMLAGAQLGVTAASLLLGRIGESAVSELLRTALGLTAIHPALLHTLSLAIALAIVVTLHVLLGEMVPKNIALAGPERTAMLLVPPYLAYVRAARPFIVFYDKCASAVVRAFGVERKEELEITVSPVELSEMIAESASEGLLDQEEGTRLARALQIRHRVVGDVAVPLSGVRAVPVAGAGQGPTVGAVEDALAQSGYSRFPVANVDGSFVGYLHIKDVLTLDDDPQTVIDLAKVRPLPKLPRSLPLADALSRLRRNNSHLALVTGESGAVVAMVAMEDLVDDFVGTMREA</sequence>